<keyword evidence="3" id="KW-1003">Cell membrane</keyword>
<keyword evidence="7" id="KW-0813">Transport</keyword>
<dbReference type="InterPro" id="IPR003400">
    <property type="entry name" value="ExbD"/>
</dbReference>
<evidence type="ECO:0000256" key="7">
    <source>
        <dbReference type="RuleBase" id="RU003879"/>
    </source>
</evidence>
<evidence type="ECO:0000256" key="4">
    <source>
        <dbReference type="ARBA" id="ARBA00022692"/>
    </source>
</evidence>
<accession>A0ABV8QRS7</accession>
<evidence type="ECO:0000256" key="2">
    <source>
        <dbReference type="ARBA" id="ARBA00005811"/>
    </source>
</evidence>
<protein>
    <submittedName>
        <fullName evidence="8">ExbD/TolR family protein</fullName>
    </submittedName>
</protein>
<evidence type="ECO:0000256" key="3">
    <source>
        <dbReference type="ARBA" id="ARBA00022475"/>
    </source>
</evidence>
<keyword evidence="4 7" id="KW-0812">Transmembrane</keyword>
<gene>
    <name evidence="8" type="ORF">ACFOWM_05625</name>
</gene>
<comment type="subcellular location">
    <subcellularLocation>
        <location evidence="1">Cell membrane</location>
        <topology evidence="1">Single-pass membrane protein</topology>
    </subcellularLocation>
    <subcellularLocation>
        <location evidence="7">Cell membrane</location>
        <topology evidence="7">Single-pass type II membrane protein</topology>
    </subcellularLocation>
</comment>
<comment type="similarity">
    <text evidence="2 7">Belongs to the ExbD/TolR family.</text>
</comment>
<evidence type="ECO:0000313" key="9">
    <source>
        <dbReference type="Proteomes" id="UP001595907"/>
    </source>
</evidence>
<evidence type="ECO:0000313" key="8">
    <source>
        <dbReference type="EMBL" id="MFC4262345.1"/>
    </source>
</evidence>
<keyword evidence="7" id="KW-0653">Protein transport</keyword>
<comment type="caution">
    <text evidence="8">The sequence shown here is derived from an EMBL/GenBank/DDBJ whole genome shotgun (WGS) entry which is preliminary data.</text>
</comment>
<dbReference type="RefSeq" id="WP_379707703.1">
    <property type="nucleotide sequence ID" value="NZ_JBHSCZ010000001.1"/>
</dbReference>
<evidence type="ECO:0000256" key="1">
    <source>
        <dbReference type="ARBA" id="ARBA00004162"/>
    </source>
</evidence>
<keyword evidence="9" id="KW-1185">Reference proteome</keyword>
<name>A0ABV8QRS7_9BACT</name>
<evidence type="ECO:0000256" key="6">
    <source>
        <dbReference type="ARBA" id="ARBA00023136"/>
    </source>
</evidence>
<dbReference type="PANTHER" id="PTHR30558">
    <property type="entry name" value="EXBD MEMBRANE COMPONENT OF PMF-DRIVEN MACROMOLECULE IMPORT SYSTEM"/>
    <property type="match status" value="1"/>
</dbReference>
<sequence length="169" mass="18986">MAENISSERKQPNKKFHKKATRVDLTPMVDLGFLLITFFVFTTSMAQPKAMDMVSPNDTVIDVNDLICESCAITIIPTANNVVYYYEGNFATAVIKRTDYSATGIRALLSNKMKAANSIKREPILIIKPTTTASFKNLIDIIDEHTICLYKRYYLDTLNAAELATINHL</sequence>
<keyword evidence="5" id="KW-1133">Transmembrane helix</keyword>
<dbReference type="Proteomes" id="UP001595907">
    <property type="component" value="Unassembled WGS sequence"/>
</dbReference>
<dbReference type="Pfam" id="PF02472">
    <property type="entry name" value="ExbD"/>
    <property type="match status" value="1"/>
</dbReference>
<evidence type="ECO:0000256" key="5">
    <source>
        <dbReference type="ARBA" id="ARBA00022989"/>
    </source>
</evidence>
<dbReference type="PANTHER" id="PTHR30558:SF3">
    <property type="entry name" value="BIOPOLYMER TRANSPORT PROTEIN EXBD-RELATED"/>
    <property type="match status" value="1"/>
</dbReference>
<proteinExistence type="inferred from homology"/>
<keyword evidence="6" id="KW-0472">Membrane</keyword>
<reference evidence="9" key="1">
    <citation type="journal article" date="2019" name="Int. J. Syst. Evol. Microbiol.">
        <title>The Global Catalogue of Microorganisms (GCM) 10K type strain sequencing project: providing services to taxonomists for standard genome sequencing and annotation.</title>
        <authorList>
            <consortium name="The Broad Institute Genomics Platform"/>
            <consortium name="The Broad Institute Genome Sequencing Center for Infectious Disease"/>
            <person name="Wu L."/>
            <person name="Ma J."/>
        </authorList>
    </citation>
    <scope>NUCLEOTIDE SEQUENCE [LARGE SCALE GENOMIC DNA]</scope>
    <source>
        <strain evidence="9">CECT 8289</strain>
    </source>
</reference>
<organism evidence="8 9">
    <name type="scientific">Ferruginibacter yonginensis</name>
    <dbReference type="NCBI Taxonomy" id="1310416"/>
    <lineage>
        <taxon>Bacteria</taxon>
        <taxon>Pseudomonadati</taxon>
        <taxon>Bacteroidota</taxon>
        <taxon>Chitinophagia</taxon>
        <taxon>Chitinophagales</taxon>
        <taxon>Chitinophagaceae</taxon>
        <taxon>Ferruginibacter</taxon>
    </lineage>
</organism>
<dbReference type="EMBL" id="JBHSCZ010000001">
    <property type="protein sequence ID" value="MFC4262345.1"/>
    <property type="molecule type" value="Genomic_DNA"/>
</dbReference>